<gene>
    <name evidence="1" type="ORF">GOQ30_11250</name>
</gene>
<dbReference type="RefSeq" id="WP_140998113.1">
    <property type="nucleotide sequence ID" value="NZ_VDCZ01000008.1"/>
</dbReference>
<evidence type="ECO:0000313" key="2">
    <source>
        <dbReference type="Proteomes" id="UP000431264"/>
    </source>
</evidence>
<sequence>MNDDELNKIYQIFKQLTPKLDENIQLYNPLYKKRELHVVKYEKAKKIIAVWLDFDELNQWKLKILFKRHKEVQHQFFIKEVENFYRVGWKIK</sequence>
<protein>
    <submittedName>
        <fullName evidence="1">Uncharacterized protein</fullName>
    </submittedName>
</protein>
<accession>A0A6I4IJH5</accession>
<name>A0A6I4IJH5_9FLAO</name>
<dbReference type="AlphaFoldDB" id="A0A6I4IJH5"/>
<evidence type="ECO:0000313" key="1">
    <source>
        <dbReference type="EMBL" id="MVO09734.1"/>
    </source>
</evidence>
<keyword evidence="2" id="KW-1185">Reference proteome</keyword>
<dbReference type="Proteomes" id="UP000431264">
    <property type="component" value="Unassembled WGS sequence"/>
</dbReference>
<dbReference type="EMBL" id="WQLW01000008">
    <property type="protein sequence ID" value="MVO09734.1"/>
    <property type="molecule type" value="Genomic_DNA"/>
</dbReference>
<proteinExistence type="predicted"/>
<dbReference type="OrthoDB" id="1376564at2"/>
<reference evidence="2" key="1">
    <citation type="submission" date="2019-05" db="EMBL/GenBank/DDBJ databases">
        <title>Flavobacterium profundi sp. nov., isolated from a deep-sea seamount.</title>
        <authorList>
            <person name="Zhang D.-C."/>
        </authorList>
    </citation>
    <scope>NUCLEOTIDE SEQUENCE [LARGE SCALE GENOMIC DNA]</scope>
    <source>
        <strain evidence="2">TP390</strain>
    </source>
</reference>
<comment type="caution">
    <text evidence="1">The sequence shown here is derived from an EMBL/GenBank/DDBJ whole genome shotgun (WGS) entry which is preliminary data.</text>
</comment>
<organism evidence="1 2">
    <name type="scientific">Flavobacterium profundi</name>
    <dbReference type="NCBI Taxonomy" id="1774945"/>
    <lineage>
        <taxon>Bacteria</taxon>
        <taxon>Pseudomonadati</taxon>
        <taxon>Bacteroidota</taxon>
        <taxon>Flavobacteriia</taxon>
        <taxon>Flavobacteriales</taxon>
        <taxon>Flavobacteriaceae</taxon>
        <taxon>Flavobacterium</taxon>
    </lineage>
</organism>